<keyword evidence="4" id="KW-0175">Coiled coil</keyword>
<keyword evidence="3" id="KW-0689">Ribosomal protein</keyword>
<organism evidence="10 11">
    <name type="scientific">Ciona intestinalis</name>
    <name type="common">Transparent sea squirt</name>
    <name type="synonym">Ascidia intestinalis</name>
    <dbReference type="NCBI Taxonomy" id="7719"/>
    <lineage>
        <taxon>Eukaryota</taxon>
        <taxon>Metazoa</taxon>
        <taxon>Chordata</taxon>
        <taxon>Tunicata</taxon>
        <taxon>Ascidiacea</taxon>
        <taxon>Phlebobranchia</taxon>
        <taxon>Cionidae</taxon>
        <taxon>Ciona</taxon>
    </lineage>
</organism>
<dbReference type="Ensembl" id="ENSCINT00000002414.3">
    <property type="protein sequence ID" value="ENSCINP00000002414.3"/>
    <property type="gene ID" value="ENSCING00000001243.3"/>
</dbReference>
<dbReference type="InParanoid" id="F7AES2"/>
<evidence type="ECO:0000256" key="6">
    <source>
        <dbReference type="ARBA" id="ARBA00023274"/>
    </source>
</evidence>
<dbReference type="KEGG" id="cin:100176930"/>
<evidence type="ECO:0000313" key="10">
    <source>
        <dbReference type="Ensembl" id="ENSCINP00000002414.3"/>
    </source>
</evidence>
<protein>
    <recommendedName>
        <fullName evidence="8">Large ribosomal subunit protein mL38</fullName>
    </recommendedName>
    <alternativeName>
        <fullName evidence="9">39S ribosomal protein L38, mitochondrial</fullName>
    </alternativeName>
</protein>
<dbReference type="InterPro" id="IPR036610">
    <property type="entry name" value="PEBP-like_sf"/>
</dbReference>
<evidence type="ECO:0000256" key="4">
    <source>
        <dbReference type="ARBA" id="ARBA00023054"/>
    </source>
</evidence>
<dbReference type="HOGENOM" id="CLU_043994_0_0_1"/>
<dbReference type="Gene3D" id="3.90.280.10">
    <property type="entry name" value="PEBP-like"/>
    <property type="match status" value="1"/>
</dbReference>
<reference evidence="11" key="1">
    <citation type="journal article" date="2002" name="Science">
        <title>The draft genome of Ciona intestinalis: insights into chordate and vertebrate origins.</title>
        <authorList>
            <person name="Dehal P."/>
            <person name="Satou Y."/>
            <person name="Campbell R.K."/>
            <person name="Chapman J."/>
            <person name="Degnan B."/>
            <person name="De Tomaso A."/>
            <person name="Davidson B."/>
            <person name="Di Gregorio A."/>
            <person name="Gelpke M."/>
            <person name="Goodstein D.M."/>
            <person name="Harafuji N."/>
            <person name="Hastings K.E."/>
            <person name="Ho I."/>
            <person name="Hotta K."/>
            <person name="Huang W."/>
            <person name="Kawashima T."/>
            <person name="Lemaire P."/>
            <person name="Martinez D."/>
            <person name="Meinertzhagen I.A."/>
            <person name="Necula S."/>
            <person name="Nonaka M."/>
            <person name="Putnam N."/>
            <person name="Rash S."/>
            <person name="Saiga H."/>
            <person name="Satake M."/>
            <person name="Terry A."/>
            <person name="Yamada L."/>
            <person name="Wang H.G."/>
            <person name="Awazu S."/>
            <person name="Azumi K."/>
            <person name="Boore J."/>
            <person name="Branno M."/>
            <person name="Chin-Bow S."/>
            <person name="DeSantis R."/>
            <person name="Doyle S."/>
            <person name="Francino P."/>
            <person name="Keys D.N."/>
            <person name="Haga S."/>
            <person name="Hayashi H."/>
            <person name="Hino K."/>
            <person name="Imai K.S."/>
            <person name="Inaba K."/>
            <person name="Kano S."/>
            <person name="Kobayashi K."/>
            <person name="Kobayashi M."/>
            <person name="Lee B.I."/>
            <person name="Makabe K.W."/>
            <person name="Manohar C."/>
            <person name="Matassi G."/>
            <person name="Medina M."/>
            <person name="Mochizuki Y."/>
            <person name="Mount S."/>
            <person name="Morishita T."/>
            <person name="Miura S."/>
            <person name="Nakayama A."/>
            <person name="Nishizaka S."/>
            <person name="Nomoto H."/>
            <person name="Ohta F."/>
            <person name="Oishi K."/>
            <person name="Rigoutsos I."/>
            <person name="Sano M."/>
            <person name="Sasaki A."/>
            <person name="Sasakura Y."/>
            <person name="Shoguchi E."/>
            <person name="Shin-i T."/>
            <person name="Spagnuolo A."/>
            <person name="Stainier D."/>
            <person name="Suzuki M.M."/>
            <person name="Tassy O."/>
            <person name="Takatori N."/>
            <person name="Tokuoka M."/>
            <person name="Yagi K."/>
            <person name="Yoshizaki F."/>
            <person name="Wada S."/>
            <person name="Zhang C."/>
            <person name="Hyatt P.D."/>
            <person name="Larimer F."/>
            <person name="Detter C."/>
            <person name="Doggett N."/>
            <person name="Glavina T."/>
            <person name="Hawkins T."/>
            <person name="Richardson P."/>
            <person name="Lucas S."/>
            <person name="Kohara Y."/>
            <person name="Levine M."/>
            <person name="Satoh N."/>
            <person name="Rokhsar D.S."/>
        </authorList>
    </citation>
    <scope>NUCLEOTIDE SEQUENCE [LARGE SCALE GENOMIC DNA]</scope>
</reference>
<dbReference type="SUPFAM" id="SSF49777">
    <property type="entry name" value="PEBP-like"/>
    <property type="match status" value="1"/>
</dbReference>
<dbReference type="Proteomes" id="UP000008144">
    <property type="component" value="Unassembled WGS sequence"/>
</dbReference>
<name>F7AES2_CIOIN</name>
<dbReference type="GO" id="GO:0005743">
    <property type="term" value="C:mitochondrial inner membrane"/>
    <property type="evidence" value="ECO:0007669"/>
    <property type="project" value="UniProtKB-ARBA"/>
</dbReference>
<evidence type="ECO:0000256" key="3">
    <source>
        <dbReference type="ARBA" id="ARBA00022980"/>
    </source>
</evidence>
<keyword evidence="2" id="KW-0809">Transit peptide</keyword>
<evidence type="ECO:0000313" key="11">
    <source>
        <dbReference type="Proteomes" id="UP000008144"/>
    </source>
</evidence>
<gene>
    <name evidence="10" type="primary">LOC100176930</name>
</gene>
<evidence type="ECO:0000256" key="1">
    <source>
        <dbReference type="ARBA" id="ARBA00004173"/>
    </source>
</evidence>
<dbReference type="AlphaFoldDB" id="F7AES2"/>
<dbReference type="RefSeq" id="XP_002125755.1">
    <property type="nucleotide sequence ID" value="XM_002125719.5"/>
</dbReference>
<dbReference type="Pfam" id="PF01161">
    <property type="entry name" value="PBP"/>
    <property type="match status" value="1"/>
</dbReference>
<comment type="subcellular location">
    <subcellularLocation>
        <location evidence="1">Mitochondrion</location>
    </subcellularLocation>
</comment>
<dbReference type="PANTHER" id="PTHR11362">
    <property type="entry name" value="PHOSPHATIDYLETHANOLAMINE-BINDING PROTEIN"/>
    <property type="match status" value="1"/>
</dbReference>
<dbReference type="InterPro" id="IPR035810">
    <property type="entry name" value="PEBP_euk"/>
</dbReference>
<evidence type="ECO:0000256" key="7">
    <source>
        <dbReference type="ARBA" id="ARBA00038016"/>
    </source>
</evidence>
<dbReference type="InterPro" id="IPR008914">
    <property type="entry name" value="PEBP"/>
</dbReference>
<keyword evidence="5" id="KW-0496">Mitochondrion</keyword>
<evidence type="ECO:0000256" key="2">
    <source>
        <dbReference type="ARBA" id="ARBA00022946"/>
    </source>
</evidence>
<reference evidence="10" key="2">
    <citation type="submission" date="2025-08" db="UniProtKB">
        <authorList>
            <consortium name="Ensembl"/>
        </authorList>
    </citation>
    <scope>IDENTIFICATION</scope>
</reference>
<evidence type="ECO:0000256" key="5">
    <source>
        <dbReference type="ARBA" id="ARBA00023128"/>
    </source>
</evidence>
<proteinExistence type="inferred from homology"/>
<keyword evidence="11" id="KW-1185">Reference proteome</keyword>
<evidence type="ECO:0000256" key="8">
    <source>
        <dbReference type="ARBA" id="ARBA00039444"/>
    </source>
</evidence>
<evidence type="ECO:0000256" key="9">
    <source>
        <dbReference type="ARBA" id="ARBA00041206"/>
    </source>
</evidence>
<accession>A0A1W2WDV0</accession>
<dbReference type="FunFam" id="3.90.280.10:FF:000002">
    <property type="entry name" value="39S ribosomal protein L38, mitochondrial"/>
    <property type="match status" value="1"/>
</dbReference>
<dbReference type="STRING" id="7719.ENSCINP00000002414"/>
<dbReference type="OMA" id="PQKKFPH"/>
<dbReference type="PANTHER" id="PTHR11362:SF133">
    <property type="entry name" value="LARGE RIBOSOMAL SUBUNIT PROTEIN ML38"/>
    <property type="match status" value="1"/>
</dbReference>
<dbReference type="GeneID" id="100176930"/>
<dbReference type="OrthoDB" id="2153661at2759"/>
<dbReference type="CDD" id="cd00866">
    <property type="entry name" value="PEBP_euk"/>
    <property type="match status" value="1"/>
</dbReference>
<sequence>MRPNNIIKGFTQVGHVRCLLRHYGSAYRIGTKGKFEVSDGDNKTDEEIYRASVEHAVTSKARSPLYGFEYGTKHGATELPNNKYIGKDLPRYGSYNKYLVEAERTRIRNRKLKLNWKTMDYWWKKHNGFVNFVDIGMGEPPDQVSKNTKMKELQRLKQDDTREQQARRGQLKLNIDEVMNEFEETNECASEIHRVAHHYGVFKDLFGHAHFYPRLRMEVGYKDGGSFINPVHYGNEISPSEASTQPEVTYQSEADGLWSLLLLNLDGNIEDNDKEYLHWFVTNIEGDDITTGETIIDYLQPLPPRGTGYHRMVFLLFKQTNKLNIQPHEHPCPLQDRSFRTRDFYRQHEETIIPMSLRFYQSSWDVSVRGIYHQMDMGEPVYEFVPHDIDRLSPLTKFPEGKTMGWLRRFMPDEVVYPGGGSYT</sequence>
<dbReference type="GeneTree" id="ENSGT00900000141125"/>
<reference evidence="10" key="3">
    <citation type="submission" date="2025-09" db="UniProtKB">
        <authorList>
            <consortium name="Ensembl"/>
        </authorList>
    </citation>
    <scope>IDENTIFICATION</scope>
</reference>
<accession>F7AES2</accession>
<dbReference type="FunCoup" id="F7AES2">
    <property type="interactions" value="140"/>
</dbReference>
<comment type="similarity">
    <text evidence="7">Belongs to the phosphatidylethanolamine-binding protein family. Mitochondrion-specific ribosomal protein mL38 subfamily.</text>
</comment>
<dbReference type="GO" id="GO:0005762">
    <property type="term" value="C:mitochondrial large ribosomal subunit"/>
    <property type="evidence" value="ECO:0000318"/>
    <property type="project" value="GO_Central"/>
</dbReference>
<keyword evidence="6" id="KW-0687">Ribonucleoprotein</keyword>